<organism evidence="1 2">
    <name type="scientific">Rugamonas apoptosis</name>
    <dbReference type="NCBI Taxonomy" id="2758570"/>
    <lineage>
        <taxon>Bacteria</taxon>
        <taxon>Pseudomonadati</taxon>
        <taxon>Pseudomonadota</taxon>
        <taxon>Betaproteobacteria</taxon>
        <taxon>Burkholderiales</taxon>
        <taxon>Oxalobacteraceae</taxon>
        <taxon>Telluria group</taxon>
        <taxon>Rugamonas</taxon>
    </lineage>
</organism>
<dbReference type="Proteomes" id="UP000573499">
    <property type="component" value="Unassembled WGS sequence"/>
</dbReference>
<comment type="caution">
    <text evidence="1">The sequence shown here is derived from an EMBL/GenBank/DDBJ whole genome shotgun (WGS) entry which is preliminary data.</text>
</comment>
<protein>
    <submittedName>
        <fullName evidence="1">DUF3460 family protein</fullName>
    </submittedName>
</protein>
<reference evidence="1 2" key="1">
    <citation type="submission" date="2020-07" db="EMBL/GenBank/DDBJ databases">
        <title>Novel species isolated from subtropical streams in China.</title>
        <authorList>
            <person name="Lu H."/>
        </authorList>
    </citation>
    <scope>NUCLEOTIDE SEQUENCE [LARGE SCALE GENOMIC DNA]</scope>
    <source>
        <strain evidence="1 2">LX47W</strain>
    </source>
</reference>
<sequence>MKHRPSWYGPGGAVYQSEFTRFIDGYLHDHPDVVRDQQLGWRVWWERPVKLDELEKAQHDSVPLPAYYYTT</sequence>
<dbReference type="InterPro" id="IPR021853">
    <property type="entry name" value="DUF3460"/>
</dbReference>
<accession>A0A7W2FBZ9</accession>
<dbReference type="EMBL" id="JACEZU010000008">
    <property type="protein sequence ID" value="MBA5688844.1"/>
    <property type="molecule type" value="Genomic_DNA"/>
</dbReference>
<name>A0A7W2FBZ9_9BURK</name>
<proteinExistence type="predicted"/>
<evidence type="ECO:0000313" key="1">
    <source>
        <dbReference type="EMBL" id="MBA5688844.1"/>
    </source>
</evidence>
<evidence type="ECO:0000313" key="2">
    <source>
        <dbReference type="Proteomes" id="UP000573499"/>
    </source>
</evidence>
<gene>
    <name evidence="1" type="ORF">H3H39_17515</name>
</gene>
<keyword evidence="2" id="KW-1185">Reference proteome</keyword>
<dbReference type="Pfam" id="PF11943">
    <property type="entry name" value="DUF3460"/>
    <property type="match status" value="1"/>
</dbReference>
<dbReference type="AlphaFoldDB" id="A0A7W2FBZ9"/>
<dbReference type="RefSeq" id="WP_182154857.1">
    <property type="nucleotide sequence ID" value="NZ_JACEZU010000008.1"/>
</dbReference>